<protein>
    <submittedName>
        <fullName evidence="1">Uncharacterized protein</fullName>
    </submittedName>
</protein>
<proteinExistence type="predicted"/>
<comment type="caution">
    <text evidence="1">The sequence shown here is derived from an EMBL/GenBank/DDBJ whole genome shotgun (WGS) entry which is preliminary data.</text>
</comment>
<gene>
    <name evidence="1" type="ORF">HMPREF0514_10414</name>
</gene>
<dbReference type="AlphaFoldDB" id="A0AA86ZV05"/>
<dbReference type="EMBL" id="ACGO02000001">
    <property type="protein sequence ID" value="EFJ69970.1"/>
    <property type="molecule type" value="Genomic_DNA"/>
</dbReference>
<accession>A0AA86ZV05</accession>
<reference evidence="1 2" key="1">
    <citation type="submission" date="2010-06" db="EMBL/GenBank/DDBJ databases">
        <authorList>
            <person name="Muzny D."/>
            <person name="Qin X."/>
            <person name="Buhay C."/>
            <person name="Dugan-Rocha S."/>
            <person name="Ding Y."/>
            <person name="Chen G."/>
            <person name="Hawes A."/>
            <person name="Holder M."/>
            <person name="Jhangiani S."/>
            <person name="Johnson A."/>
            <person name="Khan Z."/>
            <person name="Li Z."/>
            <person name="Liu W."/>
            <person name="Liu X."/>
            <person name="Perez L."/>
            <person name="Shen H."/>
            <person name="Wang Q."/>
            <person name="Watt J."/>
            <person name="Xi L."/>
            <person name="Xin Y."/>
            <person name="Zhou J."/>
            <person name="Deng J."/>
            <person name="Jiang H."/>
            <person name="Liu Y."/>
            <person name="Qu J."/>
            <person name="Song X.-Z."/>
            <person name="Zhang L."/>
            <person name="Villasana D."/>
            <person name="Johnson A."/>
            <person name="Liu J."/>
            <person name="Liyanage D."/>
            <person name="Lorensuhewa L."/>
            <person name="Robinson T."/>
            <person name="Song A."/>
            <person name="Song B.-B."/>
            <person name="Dinh H."/>
            <person name="Thornton R."/>
            <person name="Coyle M."/>
            <person name="Francisco L."/>
            <person name="Jackson L."/>
            <person name="Javaid M."/>
            <person name="Korchina V."/>
            <person name="Kovar C."/>
            <person name="Mata R."/>
            <person name="Mathew T."/>
            <person name="Ngo R."/>
            <person name="Nguyen L."/>
            <person name="Nguyen N."/>
            <person name="Okwuonu G."/>
            <person name="Ongeri F."/>
            <person name="Pham C."/>
            <person name="Simmons D."/>
            <person name="Wilczek-Boney K."/>
            <person name="Hale W."/>
            <person name="Jakkamsetti A."/>
            <person name="Pham P."/>
            <person name="Ruth R."/>
            <person name="San Lucas F."/>
            <person name="Warren J."/>
            <person name="Zhang J."/>
            <person name="Zhao Z."/>
            <person name="Zhou C."/>
            <person name="Zhu D."/>
            <person name="Lee S."/>
            <person name="Bess C."/>
            <person name="Blankenburg K."/>
            <person name="Forbes L."/>
            <person name="Fu Q."/>
            <person name="Gubbala S."/>
            <person name="Hirani K."/>
            <person name="Jayaseelan J.C."/>
            <person name="Lara F."/>
            <person name="Munidasa M."/>
            <person name="Palculict T."/>
            <person name="Patil S."/>
            <person name="Pu L.-L."/>
            <person name="Saada N."/>
            <person name="Tang L."/>
            <person name="Weissenberger G."/>
            <person name="Zhu Y."/>
            <person name="Hemphill L."/>
            <person name="Shang Y."/>
            <person name="Youmans B."/>
            <person name="Ayvaz T."/>
            <person name="Ross M."/>
            <person name="Santibanez J."/>
            <person name="Aqrawi P."/>
            <person name="Gross S."/>
            <person name="Joshi V."/>
            <person name="Fowler G."/>
            <person name="Nazareth L."/>
            <person name="Reid J."/>
            <person name="Worley K."/>
            <person name="Petrosino J."/>
            <person name="Highlander S."/>
            <person name="Gibbs R."/>
        </authorList>
    </citation>
    <scope>NUCLEOTIDE SEQUENCE [LARGE SCALE GENOMIC DNA]</scope>
    <source>
        <strain evidence="1 2">JV-V03</strain>
    </source>
</reference>
<evidence type="ECO:0000313" key="1">
    <source>
        <dbReference type="EMBL" id="EFJ69970.1"/>
    </source>
</evidence>
<organism evidence="1 2">
    <name type="scientific">Lactobacillus paragasseri JV-V03</name>
    <dbReference type="NCBI Taxonomy" id="525326"/>
    <lineage>
        <taxon>Bacteria</taxon>
        <taxon>Bacillati</taxon>
        <taxon>Bacillota</taxon>
        <taxon>Bacilli</taxon>
        <taxon>Lactobacillales</taxon>
        <taxon>Lactobacillaceae</taxon>
        <taxon>Lactobacillus</taxon>
    </lineage>
</organism>
<evidence type="ECO:0000313" key="2">
    <source>
        <dbReference type="Proteomes" id="UP000003672"/>
    </source>
</evidence>
<dbReference type="Proteomes" id="UP000003672">
    <property type="component" value="Unassembled WGS sequence"/>
</dbReference>
<sequence length="40" mass="4824">MNMITIERKDGNNRSFWYNIFVKNKQFTACTFVDGMIFLE</sequence>
<name>A0AA86ZV05_9LACO</name>